<organism evidence="2 3">
    <name type="scientific">Acidiferrobacter thiooxydans</name>
    <dbReference type="NCBI Taxonomy" id="163359"/>
    <lineage>
        <taxon>Bacteria</taxon>
        <taxon>Pseudomonadati</taxon>
        <taxon>Pseudomonadota</taxon>
        <taxon>Gammaproteobacteria</taxon>
        <taxon>Acidiferrobacterales</taxon>
        <taxon>Acidiferrobacteraceae</taxon>
        <taxon>Acidiferrobacter</taxon>
    </lineage>
</organism>
<proteinExistence type="predicted"/>
<dbReference type="Proteomes" id="UP000253250">
    <property type="component" value="Unassembled WGS sequence"/>
</dbReference>
<accession>A0A368HGJ0</accession>
<dbReference type="InterPro" id="IPR012312">
    <property type="entry name" value="Hemerythrin-like"/>
</dbReference>
<sequence>MVMMASCMTSAEGAAMNTRLIDGFTRHHRTLDRAFEDARQATGDGDFVRARAAFQGFRDAIERHMGAEETWLFPAYEARYGNDNALTSILRKGHRDLRGFFEEIAEALDEGDGDEGAALMDTVGQILHHHDEKEEQEFYPAVATLVDDPTPALTALES</sequence>
<dbReference type="Pfam" id="PF01814">
    <property type="entry name" value="Hemerythrin"/>
    <property type="match status" value="1"/>
</dbReference>
<comment type="caution">
    <text evidence="2">The sequence shown here is derived from an EMBL/GenBank/DDBJ whole genome shotgun (WGS) entry which is preliminary data.</text>
</comment>
<gene>
    <name evidence="2" type="ORF">C4900_12515</name>
</gene>
<evidence type="ECO:0000259" key="1">
    <source>
        <dbReference type="Pfam" id="PF01814"/>
    </source>
</evidence>
<dbReference type="EMBL" id="PSYR01000002">
    <property type="protein sequence ID" value="RCN56601.1"/>
    <property type="molecule type" value="Genomic_DNA"/>
</dbReference>
<dbReference type="Gene3D" id="1.20.120.520">
    <property type="entry name" value="nmb1532 protein domain like"/>
    <property type="match status" value="1"/>
</dbReference>
<evidence type="ECO:0000313" key="3">
    <source>
        <dbReference type="Proteomes" id="UP000253250"/>
    </source>
</evidence>
<protein>
    <submittedName>
        <fullName evidence="2">Hemerythrin domain-containing protein</fullName>
    </submittedName>
</protein>
<dbReference type="OrthoDB" id="9792554at2"/>
<reference evidence="2 3" key="1">
    <citation type="submission" date="2018-02" db="EMBL/GenBank/DDBJ databases">
        <title>Insights into the biology of acidophilic members of the Acidiferrobacteraceae family derived from comparative genomic analyses.</title>
        <authorList>
            <person name="Issotta F."/>
            <person name="Thyssen C."/>
            <person name="Mena C."/>
            <person name="Moya A."/>
            <person name="Bellenberg S."/>
            <person name="Sproer C."/>
            <person name="Covarrubias P.C."/>
            <person name="Sand W."/>
            <person name="Quatrini R."/>
            <person name="Vera M."/>
        </authorList>
    </citation>
    <scope>NUCLEOTIDE SEQUENCE [LARGE SCALE GENOMIC DNA]</scope>
    <source>
        <strain evidence="3">m-1</strain>
    </source>
</reference>
<evidence type="ECO:0000313" key="2">
    <source>
        <dbReference type="EMBL" id="RCN56601.1"/>
    </source>
</evidence>
<dbReference type="AlphaFoldDB" id="A0A368HGJ0"/>
<feature type="domain" description="Hemerythrin-like" evidence="1">
    <location>
        <begin position="20"/>
        <end position="142"/>
    </location>
</feature>
<keyword evidence="3" id="KW-1185">Reference proteome</keyword>
<name>A0A368HGJ0_9GAMM</name>